<accession>A0A4R7W4Q4</accession>
<dbReference type="Gene3D" id="2.40.110.10">
    <property type="entry name" value="Butyryl-CoA Dehydrogenase, subunit A, domain 2"/>
    <property type="match status" value="1"/>
</dbReference>
<evidence type="ECO:0000256" key="7">
    <source>
        <dbReference type="SAM" id="MobiDB-lite"/>
    </source>
</evidence>
<comment type="caution">
    <text evidence="11">The sequence shown here is derived from an EMBL/GenBank/DDBJ whole genome shotgun (WGS) entry which is preliminary data.</text>
</comment>
<comment type="similarity">
    <text evidence="2 6">Belongs to the acyl-CoA dehydrogenase family.</text>
</comment>
<gene>
    <name evidence="11" type="ORF">CLV71_101583</name>
</gene>
<dbReference type="InterPro" id="IPR036250">
    <property type="entry name" value="AcylCo_DH-like_C"/>
</dbReference>
<dbReference type="GO" id="GO:0005886">
    <property type="term" value="C:plasma membrane"/>
    <property type="evidence" value="ECO:0007669"/>
    <property type="project" value="TreeGrafter"/>
</dbReference>
<protein>
    <submittedName>
        <fullName evidence="11">Alkylation response protein AidB-like acyl-CoA dehydrogenase</fullName>
    </submittedName>
</protein>
<dbReference type="SUPFAM" id="SSF47203">
    <property type="entry name" value="Acyl-CoA dehydrogenase C-terminal domain-like"/>
    <property type="match status" value="1"/>
</dbReference>
<proteinExistence type="inferred from homology"/>
<dbReference type="SUPFAM" id="SSF56645">
    <property type="entry name" value="Acyl-CoA dehydrogenase NM domain-like"/>
    <property type="match status" value="1"/>
</dbReference>
<sequence>MTAQETDASGPRDPLSHEAPTFPVGAGRDAPSPIDYTPAQQEFRAEIRDWLAANAPDEMRGVEVPRAPVPELDARIRRWADTLTEARYMCVAWPTEYGGRGLSGVEVSIMNEEFGRADVPRLTRGMGESLVGPAVITHATEEQKSRILPPIISGEHDYCQGFSEPEAGSDLASLRTTGVVDGDELVINGQKVWTSGFWKANRIFLLCRTNPDAPKHRGISYVLTSVEDNGVEFRPITRMTGKALFSETFFTDTRASLDDVIGGLDNGWRVAMTTLGSERGGSATTQHVAFLRQFWRLVDEVRKRGLIDDVRVREQLAWAYSQVETIRFTGLGLVADLASGGTGRGAGNGSTSKIRWSEYQRRMTEIAMDLLGPDALVVGEDYDLGHWQEEFLVTRSHTIWGGTAEVQRNIVAERVLGLPKDPAPGGAR</sequence>
<dbReference type="Gene3D" id="1.10.540.10">
    <property type="entry name" value="Acyl-CoA dehydrogenase/oxidase, N-terminal domain"/>
    <property type="match status" value="1"/>
</dbReference>
<dbReference type="EMBL" id="SOCP01000001">
    <property type="protein sequence ID" value="TDV57710.1"/>
    <property type="molecule type" value="Genomic_DNA"/>
</dbReference>
<evidence type="ECO:0000256" key="3">
    <source>
        <dbReference type="ARBA" id="ARBA00022630"/>
    </source>
</evidence>
<evidence type="ECO:0000256" key="6">
    <source>
        <dbReference type="RuleBase" id="RU362125"/>
    </source>
</evidence>
<feature type="domain" description="Acyl-CoA dehydrogenase/oxidase C-terminal" evidence="8">
    <location>
        <begin position="266"/>
        <end position="416"/>
    </location>
</feature>
<dbReference type="InterPro" id="IPR046373">
    <property type="entry name" value="Acyl-CoA_Oxase/DH_mid-dom_sf"/>
</dbReference>
<dbReference type="OrthoDB" id="3964153at2"/>
<reference evidence="11 12" key="1">
    <citation type="submission" date="2019-03" db="EMBL/GenBank/DDBJ databases">
        <title>Genomic Encyclopedia of Archaeal and Bacterial Type Strains, Phase II (KMG-II): from individual species to whole genera.</title>
        <authorList>
            <person name="Goeker M."/>
        </authorList>
    </citation>
    <scope>NUCLEOTIDE SEQUENCE [LARGE SCALE GENOMIC DNA]</scope>
    <source>
        <strain evidence="11 12">DSM 45499</strain>
    </source>
</reference>
<keyword evidence="3 6" id="KW-0285">Flavoprotein</keyword>
<dbReference type="Pfam" id="PF02771">
    <property type="entry name" value="Acyl-CoA_dh_N"/>
    <property type="match status" value="1"/>
</dbReference>
<dbReference type="Pfam" id="PF02770">
    <property type="entry name" value="Acyl-CoA_dh_M"/>
    <property type="match status" value="1"/>
</dbReference>
<dbReference type="Pfam" id="PF00441">
    <property type="entry name" value="Acyl-CoA_dh_1"/>
    <property type="match status" value="1"/>
</dbReference>
<dbReference type="InterPro" id="IPR009075">
    <property type="entry name" value="AcylCo_DH/oxidase_C"/>
</dbReference>
<evidence type="ECO:0000259" key="10">
    <source>
        <dbReference type="Pfam" id="PF02771"/>
    </source>
</evidence>
<dbReference type="PANTHER" id="PTHR43292">
    <property type="entry name" value="ACYL-COA DEHYDROGENASE"/>
    <property type="match status" value="1"/>
</dbReference>
<organism evidence="11 12">
    <name type="scientific">Actinophytocola oryzae</name>
    <dbReference type="NCBI Taxonomy" id="502181"/>
    <lineage>
        <taxon>Bacteria</taxon>
        <taxon>Bacillati</taxon>
        <taxon>Actinomycetota</taxon>
        <taxon>Actinomycetes</taxon>
        <taxon>Pseudonocardiales</taxon>
        <taxon>Pseudonocardiaceae</taxon>
    </lineage>
</organism>
<keyword evidence="4 6" id="KW-0274">FAD</keyword>
<dbReference type="Gene3D" id="1.20.140.10">
    <property type="entry name" value="Butyryl-CoA Dehydrogenase, subunit A, domain 3"/>
    <property type="match status" value="1"/>
</dbReference>
<feature type="domain" description="Acyl-CoA dehydrogenase/oxidase N-terminal" evidence="10">
    <location>
        <begin position="37"/>
        <end position="155"/>
    </location>
</feature>
<comment type="cofactor">
    <cofactor evidence="1 6">
        <name>FAD</name>
        <dbReference type="ChEBI" id="CHEBI:57692"/>
    </cofactor>
</comment>
<dbReference type="Proteomes" id="UP000294927">
    <property type="component" value="Unassembled WGS sequence"/>
</dbReference>
<dbReference type="InterPro" id="IPR006091">
    <property type="entry name" value="Acyl-CoA_Oxase/DH_mid-dom"/>
</dbReference>
<evidence type="ECO:0000256" key="2">
    <source>
        <dbReference type="ARBA" id="ARBA00009347"/>
    </source>
</evidence>
<keyword evidence="5 6" id="KW-0560">Oxidoreductase</keyword>
<dbReference type="GO" id="GO:0016627">
    <property type="term" value="F:oxidoreductase activity, acting on the CH-CH group of donors"/>
    <property type="evidence" value="ECO:0007669"/>
    <property type="project" value="InterPro"/>
</dbReference>
<dbReference type="RefSeq" id="WP_133900942.1">
    <property type="nucleotide sequence ID" value="NZ_SOCP01000001.1"/>
</dbReference>
<feature type="region of interest" description="Disordered" evidence="7">
    <location>
        <begin position="1"/>
        <end position="37"/>
    </location>
</feature>
<dbReference type="InterPro" id="IPR013786">
    <property type="entry name" value="AcylCoA_DH/ox_N"/>
</dbReference>
<dbReference type="PANTHER" id="PTHR43292:SF3">
    <property type="entry name" value="ACYL-COA DEHYDROGENASE FADE29"/>
    <property type="match status" value="1"/>
</dbReference>
<evidence type="ECO:0000256" key="4">
    <source>
        <dbReference type="ARBA" id="ARBA00022827"/>
    </source>
</evidence>
<evidence type="ECO:0000256" key="5">
    <source>
        <dbReference type="ARBA" id="ARBA00023002"/>
    </source>
</evidence>
<evidence type="ECO:0000256" key="1">
    <source>
        <dbReference type="ARBA" id="ARBA00001974"/>
    </source>
</evidence>
<name>A0A4R7W4Q4_9PSEU</name>
<evidence type="ECO:0000313" key="12">
    <source>
        <dbReference type="Proteomes" id="UP000294927"/>
    </source>
</evidence>
<dbReference type="InterPro" id="IPR009100">
    <property type="entry name" value="AcylCoA_DH/oxidase_NM_dom_sf"/>
</dbReference>
<dbReference type="GO" id="GO:0050660">
    <property type="term" value="F:flavin adenine dinucleotide binding"/>
    <property type="evidence" value="ECO:0007669"/>
    <property type="project" value="InterPro"/>
</dbReference>
<feature type="domain" description="Acyl-CoA oxidase/dehydrogenase middle" evidence="9">
    <location>
        <begin position="159"/>
        <end position="242"/>
    </location>
</feature>
<evidence type="ECO:0000259" key="8">
    <source>
        <dbReference type="Pfam" id="PF00441"/>
    </source>
</evidence>
<dbReference type="InterPro" id="IPR037069">
    <property type="entry name" value="AcylCoA_DH/ox_N_sf"/>
</dbReference>
<evidence type="ECO:0000313" key="11">
    <source>
        <dbReference type="EMBL" id="TDV57710.1"/>
    </source>
</evidence>
<dbReference type="AlphaFoldDB" id="A0A4R7W4Q4"/>
<keyword evidence="12" id="KW-1185">Reference proteome</keyword>
<dbReference type="InterPro" id="IPR052161">
    <property type="entry name" value="Mycobact_Acyl-CoA_DH"/>
</dbReference>
<evidence type="ECO:0000259" key="9">
    <source>
        <dbReference type="Pfam" id="PF02770"/>
    </source>
</evidence>